<evidence type="ECO:0000259" key="1">
    <source>
        <dbReference type="Pfam" id="PF00174"/>
    </source>
</evidence>
<evidence type="ECO:0000313" key="2">
    <source>
        <dbReference type="EMBL" id="VAW03079.1"/>
    </source>
</evidence>
<organism evidence="2">
    <name type="scientific">hydrothermal vent metagenome</name>
    <dbReference type="NCBI Taxonomy" id="652676"/>
    <lineage>
        <taxon>unclassified sequences</taxon>
        <taxon>metagenomes</taxon>
        <taxon>ecological metagenomes</taxon>
    </lineage>
</organism>
<feature type="domain" description="Oxidoreductase molybdopterin-binding" evidence="1">
    <location>
        <begin position="101"/>
        <end position="260"/>
    </location>
</feature>
<dbReference type="PANTHER" id="PTHR43032:SF3">
    <property type="entry name" value="PROTEIN-METHIONINE-SULFOXIDE REDUCTASE CATALYTIC SUBUNIT MSRP"/>
    <property type="match status" value="1"/>
</dbReference>
<dbReference type="InterPro" id="IPR006311">
    <property type="entry name" value="TAT_signal"/>
</dbReference>
<dbReference type="Gene3D" id="3.90.420.10">
    <property type="entry name" value="Oxidoreductase, molybdopterin-binding domain"/>
    <property type="match status" value="1"/>
</dbReference>
<reference evidence="2" key="1">
    <citation type="submission" date="2018-06" db="EMBL/GenBank/DDBJ databases">
        <authorList>
            <person name="Zhirakovskaya E."/>
        </authorList>
    </citation>
    <scope>NUCLEOTIDE SEQUENCE</scope>
</reference>
<name>A0A3B0SRA6_9ZZZZ</name>
<proteinExistence type="predicted"/>
<sequence length="323" mass="36185">MLIKTIHGWELPERDATPEDVFLNRRQLMAGIGAGALGLGLAPGFALAAADPSSQYYPAEKNPKFSDAGREITGEKLNTTYNNFYEFGTSKRISRGAQALKIRPWEIKIDGEVEKPFTIGFDDLLKKVQLEERVVRLRCVEAWAMTVPWTGFPLKELVALAAPKSSAKYIQFQTFNDPDMAPGQKPSLFGSNLPWPYTEGMTMAEATNELAFMVTGAYGKPVAKSMGAPLRVHCPWKYGFKAAKSINRITFTSKRPVSFWQQIQGAEYGFWANVNPEVPHPRWSQAQERILGTNEKVPSKLFNGYGEFVASLYTDLQDEVLYR</sequence>
<dbReference type="AlphaFoldDB" id="A0A3B0SRA6"/>
<dbReference type="InterPro" id="IPR036374">
    <property type="entry name" value="OxRdtase_Mopterin-bd_sf"/>
</dbReference>
<dbReference type="SUPFAM" id="SSF56524">
    <property type="entry name" value="Oxidoreductase molybdopterin-binding domain"/>
    <property type="match status" value="1"/>
</dbReference>
<dbReference type="NCBIfam" id="NF003767">
    <property type="entry name" value="PRK05363.1"/>
    <property type="match status" value="1"/>
</dbReference>
<dbReference type="EMBL" id="UOEC01000206">
    <property type="protein sequence ID" value="VAW03079.1"/>
    <property type="molecule type" value="Genomic_DNA"/>
</dbReference>
<gene>
    <name evidence="2" type="ORF">MNBD_ALPHA08-167</name>
</gene>
<protein>
    <submittedName>
        <fullName evidence="2">Protein-methionine-sulfoxide reductase catalytic subunit MsrP</fullName>
    </submittedName>
</protein>
<accession>A0A3B0SRA6</accession>
<dbReference type="PROSITE" id="PS51318">
    <property type="entry name" value="TAT"/>
    <property type="match status" value="1"/>
</dbReference>
<dbReference type="PANTHER" id="PTHR43032">
    <property type="entry name" value="PROTEIN-METHIONINE-SULFOXIDE REDUCTASE"/>
    <property type="match status" value="1"/>
</dbReference>
<dbReference type="InterPro" id="IPR000572">
    <property type="entry name" value="OxRdtase_Mopterin-bd_dom"/>
</dbReference>
<dbReference type="Pfam" id="PF00174">
    <property type="entry name" value="Oxidored_molyb"/>
    <property type="match status" value="1"/>
</dbReference>